<dbReference type="Pfam" id="PF13239">
    <property type="entry name" value="2TM"/>
    <property type="match status" value="1"/>
</dbReference>
<feature type="transmembrane region" description="Helical" evidence="1">
    <location>
        <begin position="26"/>
        <end position="44"/>
    </location>
</feature>
<evidence type="ECO:0000313" key="3">
    <source>
        <dbReference type="EMBL" id="CAB4635790.1"/>
    </source>
</evidence>
<keyword evidence="1" id="KW-0472">Membrane</keyword>
<feature type="transmembrane region" description="Helical" evidence="1">
    <location>
        <begin position="50"/>
        <end position="71"/>
    </location>
</feature>
<dbReference type="EMBL" id="CAEZVT010000055">
    <property type="protein sequence ID" value="CAB4635790.1"/>
    <property type="molecule type" value="Genomic_DNA"/>
</dbReference>
<name>A0A6J6JFN2_9ZZZZ</name>
<dbReference type="AlphaFoldDB" id="A0A6J6JFN2"/>
<protein>
    <submittedName>
        <fullName evidence="3">Unannotated protein</fullName>
    </submittedName>
</protein>
<gene>
    <name evidence="3" type="ORF">UFOPK2131_00580</name>
</gene>
<evidence type="ECO:0000259" key="2">
    <source>
        <dbReference type="Pfam" id="PF13239"/>
    </source>
</evidence>
<reference evidence="3" key="1">
    <citation type="submission" date="2020-05" db="EMBL/GenBank/DDBJ databases">
        <authorList>
            <person name="Chiriac C."/>
            <person name="Salcher M."/>
            <person name="Ghai R."/>
            <person name="Kavagutti S V."/>
        </authorList>
    </citation>
    <scope>NUCLEOTIDE SEQUENCE</scope>
</reference>
<keyword evidence="1" id="KW-1133">Transmembrane helix</keyword>
<feature type="domain" description="2TM" evidence="2">
    <location>
        <begin position="11"/>
        <end position="77"/>
    </location>
</feature>
<sequence length="95" mass="10859">MNEEDSKAVRKYAEKQLKLKREFKQYLVVYAFVSALTTGIWFVATPGFYFWPGWVMFGMGIAAVFAGLEAYGKLSPKPITQAEIDAEVERLKTKR</sequence>
<proteinExistence type="predicted"/>
<evidence type="ECO:0000256" key="1">
    <source>
        <dbReference type="SAM" id="Phobius"/>
    </source>
</evidence>
<keyword evidence="1" id="KW-0812">Transmembrane</keyword>
<dbReference type="InterPro" id="IPR025698">
    <property type="entry name" value="2TM_dom"/>
</dbReference>
<organism evidence="3">
    <name type="scientific">freshwater metagenome</name>
    <dbReference type="NCBI Taxonomy" id="449393"/>
    <lineage>
        <taxon>unclassified sequences</taxon>
        <taxon>metagenomes</taxon>
        <taxon>ecological metagenomes</taxon>
    </lineage>
</organism>
<accession>A0A6J6JFN2</accession>